<dbReference type="EMBL" id="CP001686">
    <property type="protein sequence ID" value="ACV07106.1"/>
    <property type="molecule type" value="Genomic_DNA"/>
</dbReference>
<sequence length="149" mass="15313">MSNDTFPRPAENLDSVDGLVDPDQETTTDGTLSFDDEPDTAAEEVDVQQEYGEVTAEDLSTDELVQDGSELVEDADASADLELTDADPGTDDQDRLVNEQAGTGSGAGAPSDPSVDHTAAADPNDPVDPTGTDGGSADDATEAPLADEV</sequence>
<dbReference type="KEGG" id="kse:Ksed_21150"/>
<gene>
    <name evidence="2" type="ordered locus">Ksed_21150</name>
</gene>
<feature type="region of interest" description="Disordered" evidence="1">
    <location>
        <begin position="1"/>
        <end position="42"/>
    </location>
</feature>
<feature type="region of interest" description="Disordered" evidence="1">
    <location>
        <begin position="67"/>
        <end position="149"/>
    </location>
</feature>
<accession>C7NL15</accession>
<feature type="compositionally biased region" description="Acidic residues" evidence="1">
    <location>
        <begin position="67"/>
        <end position="91"/>
    </location>
</feature>
<evidence type="ECO:0000313" key="2">
    <source>
        <dbReference type="EMBL" id="ACV07106.1"/>
    </source>
</evidence>
<proteinExistence type="predicted"/>
<dbReference type="HOGENOM" id="CLU_1747250_0_0_11"/>
<reference evidence="2 3" key="1">
    <citation type="journal article" date="2009" name="Stand. Genomic Sci.">
        <title>Complete genome sequence of Kytococcus sedentarius type strain (541).</title>
        <authorList>
            <person name="Sims D."/>
            <person name="Brettin T."/>
            <person name="Detter J.C."/>
            <person name="Han C."/>
            <person name="Lapidus A."/>
            <person name="Copeland A."/>
            <person name="Glavina Del Rio T."/>
            <person name="Nolan M."/>
            <person name="Chen F."/>
            <person name="Lucas S."/>
            <person name="Tice H."/>
            <person name="Cheng J.F."/>
            <person name="Bruce D."/>
            <person name="Goodwin L."/>
            <person name="Pitluck S."/>
            <person name="Ovchinnikova G."/>
            <person name="Pati A."/>
            <person name="Ivanova N."/>
            <person name="Mavrommatis K."/>
            <person name="Chen A."/>
            <person name="Palaniappan K."/>
            <person name="D'haeseleer P."/>
            <person name="Chain P."/>
            <person name="Bristow J."/>
            <person name="Eisen J.A."/>
            <person name="Markowitz V."/>
            <person name="Hugenholtz P."/>
            <person name="Schneider S."/>
            <person name="Goker M."/>
            <person name="Pukall R."/>
            <person name="Kyrpides N.C."/>
            <person name="Klenk H.P."/>
        </authorList>
    </citation>
    <scope>NUCLEOTIDE SEQUENCE [LARGE SCALE GENOMIC DNA]</scope>
    <source>
        <strain evidence="3">ATCC 14392 / DSM 20547 / JCM 11482 / CCUG 33030 / NBRC 15357 / NCTC 11040 / CCM 314 / 541</strain>
    </source>
</reference>
<evidence type="ECO:0000256" key="1">
    <source>
        <dbReference type="SAM" id="MobiDB-lite"/>
    </source>
</evidence>
<dbReference type="AlphaFoldDB" id="C7NL15"/>
<dbReference type="Proteomes" id="UP000006666">
    <property type="component" value="Chromosome"/>
</dbReference>
<dbReference type="STRING" id="478801.Ksed_21150"/>
<organism evidence="2 3">
    <name type="scientific">Kytococcus sedentarius (strain ATCC 14392 / DSM 20547 / JCM 11482 / CCUG 33030 / NBRC 15357 / NCTC 11040 / CCM 314 / 541)</name>
    <name type="common">Micrococcus sedentarius</name>
    <dbReference type="NCBI Taxonomy" id="478801"/>
    <lineage>
        <taxon>Bacteria</taxon>
        <taxon>Bacillati</taxon>
        <taxon>Actinomycetota</taxon>
        <taxon>Actinomycetes</taxon>
        <taxon>Micrococcales</taxon>
        <taxon>Kytococcaceae</taxon>
        <taxon>Kytococcus</taxon>
    </lineage>
</organism>
<name>C7NL15_KYTSD</name>
<dbReference type="RefSeq" id="WP_015780042.1">
    <property type="nucleotide sequence ID" value="NC_013169.1"/>
</dbReference>
<keyword evidence="3" id="KW-1185">Reference proteome</keyword>
<protein>
    <submittedName>
        <fullName evidence="2">Uncharacterized protein</fullName>
    </submittedName>
</protein>
<feature type="compositionally biased region" description="Acidic residues" evidence="1">
    <location>
        <begin position="139"/>
        <end position="149"/>
    </location>
</feature>
<evidence type="ECO:0000313" key="3">
    <source>
        <dbReference type="Proteomes" id="UP000006666"/>
    </source>
</evidence>